<dbReference type="Proteomes" id="UP000010809">
    <property type="component" value="Chromosome"/>
</dbReference>
<protein>
    <submittedName>
        <fullName evidence="2">Uncharacterized protein</fullName>
    </submittedName>
</protein>
<dbReference type="KEGG" id="tni:TVNIR_2277"/>
<dbReference type="EMBL" id="CP003989">
    <property type="protein sequence ID" value="AGA33929.1"/>
    <property type="molecule type" value="Genomic_DNA"/>
</dbReference>
<accession>L0DWG4</accession>
<feature type="region of interest" description="Disordered" evidence="1">
    <location>
        <begin position="1"/>
        <end position="20"/>
    </location>
</feature>
<evidence type="ECO:0000256" key="1">
    <source>
        <dbReference type="SAM" id="MobiDB-lite"/>
    </source>
</evidence>
<sequence length="65" mass="7207">MREHAPRGTQDVARGGDHLRHNSISRLFRRCLAPLPDPAPTPPEAGSRLFQPARETHSPRSGTRS</sequence>
<reference evidence="2" key="1">
    <citation type="submission" date="2015-12" db="EMBL/GenBank/DDBJ databases">
        <authorList>
            <person name="Tikhonova T.V."/>
            <person name="Pavlov A.R."/>
            <person name="Beletsky A.V."/>
            <person name="Mardanov A.V."/>
            <person name="Sorokin D.Y."/>
            <person name="Ravin N.V."/>
            <person name="Popov V.O."/>
        </authorList>
    </citation>
    <scope>NUCLEOTIDE SEQUENCE</scope>
    <source>
        <strain evidence="2">DSM 14787</strain>
    </source>
</reference>
<organism evidence="2 3">
    <name type="scientific">Thioalkalivibrio nitratireducens (strain DSM 14787 / UNIQEM 213 / ALEN2)</name>
    <dbReference type="NCBI Taxonomy" id="1255043"/>
    <lineage>
        <taxon>Bacteria</taxon>
        <taxon>Pseudomonadati</taxon>
        <taxon>Pseudomonadota</taxon>
        <taxon>Gammaproteobacteria</taxon>
        <taxon>Chromatiales</taxon>
        <taxon>Ectothiorhodospiraceae</taxon>
        <taxon>Thioalkalivibrio</taxon>
    </lineage>
</organism>
<keyword evidence="3" id="KW-1185">Reference proteome</keyword>
<dbReference type="AlphaFoldDB" id="L0DWG4"/>
<name>L0DWG4_THIND</name>
<proteinExistence type="predicted"/>
<evidence type="ECO:0000313" key="2">
    <source>
        <dbReference type="EMBL" id="AGA33929.1"/>
    </source>
</evidence>
<dbReference type="HOGENOM" id="CLU_2848466_0_0_6"/>
<dbReference type="PATRIC" id="fig|1255043.3.peg.2298"/>
<feature type="region of interest" description="Disordered" evidence="1">
    <location>
        <begin position="33"/>
        <end position="65"/>
    </location>
</feature>
<gene>
    <name evidence="2" type="ordered locus">TVNIR_2277</name>
</gene>
<evidence type="ECO:0000313" key="3">
    <source>
        <dbReference type="Proteomes" id="UP000010809"/>
    </source>
</evidence>
<dbReference type="STRING" id="1255043.TVNIR_2277"/>